<name>A0A6J2JIK6_BOMMA</name>
<protein>
    <submittedName>
        <fullName evidence="7">Chorion class CA protein ERA.1-like</fullName>
    </submittedName>
</protein>
<accession>A0A6J2JIK6</accession>
<feature type="signal peptide" evidence="5">
    <location>
        <begin position="1"/>
        <end position="21"/>
    </location>
</feature>
<dbReference type="AlphaFoldDB" id="A0A6J2JIK6"/>
<evidence type="ECO:0000256" key="5">
    <source>
        <dbReference type="SAM" id="SignalP"/>
    </source>
</evidence>
<dbReference type="Proteomes" id="UP000504629">
    <property type="component" value="Unplaced"/>
</dbReference>
<keyword evidence="6" id="KW-1185">Reference proteome</keyword>
<proteinExistence type="inferred from homology"/>
<reference evidence="7" key="1">
    <citation type="submission" date="2025-08" db="UniProtKB">
        <authorList>
            <consortium name="RefSeq"/>
        </authorList>
    </citation>
    <scope>IDENTIFICATION</scope>
    <source>
        <tissue evidence="7">Silk gland</tissue>
    </source>
</reference>
<dbReference type="GO" id="GO:0005213">
    <property type="term" value="F:structural constituent of egg chorion"/>
    <property type="evidence" value="ECO:0007669"/>
    <property type="project" value="InterPro"/>
</dbReference>
<feature type="chain" id="PRO_5027117152" evidence="5">
    <location>
        <begin position="22"/>
        <end position="115"/>
    </location>
</feature>
<evidence type="ECO:0000256" key="4">
    <source>
        <dbReference type="RuleBase" id="RU004378"/>
    </source>
</evidence>
<dbReference type="RefSeq" id="XP_028028842.1">
    <property type="nucleotide sequence ID" value="XM_028173041.1"/>
</dbReference>
<keyword evidence="3" id="KW-0677">Repeat</keyword>
<dbReference type="OrthoDB" id="7490938at2759"/>
<evidence type="ECO:0000313" key="7">
    <source>
        <dbReference type="RefSeq" id="XP_028028842.1"/>
    </source>
</evidence>
<organism evidence="6 7">
    <name type="scientific">Bombyx mandarina</name>
    <name type="common">Wild silk moth</name>
    <name type="synonym">Wild silkworm</name>
    <dbReference type="NCBI Taxonomy" id="7092"/>
    <lineage>
        <taxon>Eukaryota</taxon>
        <taxon>Metazoa</taxon>
        <taxon>Ecdysozoa</taxon>
        <taxon>Arthropoda</taxon>
        <taxon>Hexapoda</taxon>
        <taxon>Insecta</taxon>
        <taxon>Pterygota</taxon>
        <taxon>Neoptera</taxon>
        <taxon>Endopterygota</taxon>
        <taxon>Lepidoptera</taxon>
        <taxon>Glossata</taxon>
        <taxon>Ditrysia</taxon>
        <taxon>Bombycoidea</taxon>
        <taxon>Bombycidae</taxon>
        <taxon>Bombycinae</taxon>
        <taxon>Bombyx</taxon>
    </lineage>
</organism>
<dbReference type="Pfam" id="PF01723">
    <property type="entry name" value="Chorion_1"/>
    <property type="match status" value="1"/>
</dbReference>
<evidence type="ECO:0000256" key="1">
    <source>
        <dbReference type="ARBA" id="ARBA00003434"/>
    </source>
</evidence>
<evidence type="ECO:0000256" key="2">
    <source>
        <dbReference type="ARBA" id="ARBA00005906"/>
    </source>
</evidence>
<dbReference type="GO" id="GO:0042600">
    <property type="term" value="C:egg chorion"/>
    <property type="evidence" value="ECO:0007669"/>
    <property type="project" value="InterPro"/>
</dbReference>
<dbReference type="GO" id="GO:0007304">
    <property type="term" value="P:chorion-containing eggshell formation"/>
    <property type="evidence" value="ECO:0007669"/>
    <property type="project" value="InterPro"/>
</dbReference>
<dbReference type="KEGG" id="bman:114242022"/>
<keyword evidence="5" id="KW-0732">Signal</keyword>
<gene>
    <name evidence="7" type="primary">LOC114242022</name>
</gene>
<comment type="function">
    <text evidence="1">This protein is one of many from the eggshell of the silk moth.</text>
</comment>
<sequence length="115" mass="11123">MSSFTIFLFVVQACLVQNALSQCYGGYNPGPIVNGYNGPIGGPGYGPPGCGGYGGTGVGTVAIAGELPVGGTTVVSGQLPVVGCVEFEGPACAAGSVTISGNCVCSCGVPGPILY</sequence>
<evidence type="ECO:0000256" key="3">
    <source>
        <dbReference type="ARBA" id="ARBA00022737"/>
    </source>
</evidence>
<evidence type="ECO:0000313" key="6">
    <source>
        <dbReference type="Proteomes" id="UP000504629"/>
    </source>
</evidence>
<dbReference type="GeneID" id="114242022"/>
<comment type="similarity">
    <text evidence="2 4">Belongs to the chorion protein family.</text>
</comment>
<dbReference type="InterPro" id="IPR002635">
    <property type="entry name" value="Chorion"/>
</dbReference>